<dbReference type="InterPro" id="IPR019080">
    <property type="entry name" value="YqaJ_viral_recombinase"/>
</dbReference>
<dbReference type="Proteomes" id="UP001549920">
    <property type="component" value="Unassembled WGS sequence"/>
</dbReference>
<dbReference type="InterPro" id="IPR051703">
    <property type="entry name" value="NF-kappa-B_Signaling_Reg"/>
</dbReference>
<sequence length="962" mass="110230">MGNKKKYKVGIKKRPTRKKKLACKENIMKRYNLMTNANKCESAVESVQHNVMREKTNDCTAKTLKPAEFAVEKDDQPFILEESVMNHSVDTHVIQNDLETSTNTDGGDNNVDIQQESKANSQEFILSGRRIVHMEQFLSDIKKFGDHNKQYGCSLDNMICVGEKRSGLSSKLTVRCIFCNYRQVINTDSKKSNVFDINKSAVSGILSIGGGCSALEQIMSAMDVPSMSDKHYQKIHTHLSEKWQETAEESMAEAAAKEREAALVEGRVDENGTPIIDVVADGCWAKRSYRTNYSSLSGAAAIIGKRYGQVLFLAVRNKYCSICDHAKKKNVNIAHKCFKNFEGSSTSMEADILVEGFRTSVSMYNIIYGRVTSDGDSSTYCKILEARPYQNVTVEKIECTNHLLRNFCNKMRAVSTDTRYPVKLRKFVTSQRIMSLRRNIKKAVQYYKNSAMSHSQKIDGLHSEINNLLFHVYHSHSNCKDFYCSEIKPGDIDLIDQLRSGGIWLRMTVITSALAAHARSLIQDSHSNIVESFNSTIAKFIGGKRINFTCRGSYQARCYAAVLMHNSKEPITKLQRSVLNRTPSSGINKREHRRFRRYQLAKKYRKVRRRVNFSALNQQNDYGPTATHPDMDDASFERSKTQILEILKQNSLIKDKIQEETVLQRDNTRWMELRRKMLTASWFGAVITRRESSKCAPLVKRILNQKSLVWVTAIHHGITNERTALKQLETQENIQIKPCGLFIDEEHPFLGATPDGVVESKKIIIEVKCPITAYKLGLDEAIKKRKVRFWSIVNGKYKINQNHHWFYQIQGQLHITKTQTCLFAVWSGENTPLKIEYIHRDDDFWASKMAPKLTKFYLECLLPEIVDSRLRRGMSIREPQEIKNGIASTEINNEVQLEANDDNYNCDDQNEIENNACIEQMEIENDGDKENEPMILDYESVNLEQSDMSENKRERILNYSEF</sequence>
<accession>A0ABR3H897</accession>
<dbReference type="PANTHER" id="PTHR46609:SF8">
    <property type="entry name" value="YQAJ VIRAL RECOMBINASE DOMAIN-CONTAINING PROTEIN"/>
    <property type="match status" value="1"/>
</dbReference>
<feature type="domain" description="YqaJ viral recombinase" evidence="1">
    <location>
        <begin position="670"/>
        <end position="818"/>
    </location>
</feature>
<gene>
    <name evidence="3" type="ORF">ABMA27_009550</name>
</gene>
<evidence type="ECO:0000259" key="1">
    <source>
        <dbReference type="Pfam" id="PF09588"/>
    </source>
</evidence>
<dbReference type="CDD" id="cd22343">
    <property type="entry name" value="PDDEXK_lambda_exonuclease-like"/>
    <property type="match status" value="1"/>
</dbReference>
<dbReference type="InterPro" id="IPR049012">
    <property type="entry name" value="Mutator_transp_dom"/>
</dbReference>
<evidence type="ECO:0000259" key="2">
    <source>
        <dbReference type="Pfam" id="PF20700"/>
    </source>
</evidence>
<comment type="caution">
    <text evidence="3">The sequence shown here is derived from an EMBL/GenBank/DDBJ whole genome shotgun (WGS) entry which is preliminary data.</text>
</comment>
<evidence type="ECO:0000313" key="3">
    <source>
        <dbReference type="EMBL" id="KAL0861028.1"/>
    </source>
</evidence>
<dbReference type="EMBL" id="JBEUOH010000024">
    <property type="protein sequence ID" value="KAL0861028.1"/>
    <property type="molecule type" value="Genomic_DNA"/>
</dbReference>
<dbReference type="PANTHER" id="PTHR46609">
    <property type="entry name" value="EXONUCLEASE, PHAGE-TYPE/RECB, C-TERMINAL DOMAIN-CONTAINING PROTEIN"/>
    <property type="match status" value="1"/>
</dbReference>
<dbReference type="InterPro" id="IPR011335">
    <property type="entry name" value="Restrct_endonuc-II-like"/>
</dbReference>
<reference evidence="3 4" key="1">
    <citation type="submission" date="2024-06" db="EMBL/GenBank/DDBJ databases">
        <title>A chromosome-level genome assembly of beet webworm, Loxostege sticticalis.</title>
        <authorList>
            <person name="Zhang Y."/>
        </authorList>
    </citation>
    <scope>NUCLEOTIDE SEQUENCE [LARGE SCALE GENOMIC DNA]</scope>
    <source>
        <strain evidence="3">AQ026</strain>
        <tissue evidence="3">Whole body</tissue>
    </source>
</reference>
<protein>
    <recommendedName>
        <fullName evidence="5">YqaJ viral recombinase domain-containing protein</fullName>
    </recommendedName>
</protein>
<evidence type="ECO:0008006" key="5">
    <source>
        <dbReference type="Google" id="ProtNLM"/>
    </source>
</evidence>
<evidence type="ECO:0000313" key="4">
    <source>
        <dbReference type="Proteomes" id="UP001549920"/>
    </source>
</evidence>
<dbReference type="Pfam" id="PF20700">
    <property type="entry name" value="Mutator"/>
    <property type="match status" value="1"/>
</dbReference>
<feature type="domain" description="Mutator-like transposase" evidence="2">
    <location>
        <begin position="128"/>
        <end position="484"/>
    </location>
</feature>
<proteinExistence type="predicted"/>
<name>A0ABR3H897_LOXSC</name>
<dbReference type="SUPFAM" id="SSF52980">
    <property type="entry name" value="Restriction endonuclease-like"/>
    <property type="match status" value="1"/>
</dbReference>
<dbReference type="Gene3D" id="3.90.320.10">
    <property type="match status" value="1"/>
</dbReference>
<dbReference type="Pfam" id="PF09588">
    <property type="entry name" value="YqaJ"/>
    <property type="match status" value="1"/>
</dbReference>
<organism evidence="3 4">
    <name type="scientific">Loxostege sticticalis</name>
    <name type="common">Beet webworm moth</name>
    <dbReference type="NCBI Taxonomy" id="481309"/>
    <lineage>
        <taxon>Eukaryota</taxon>
        <taxon>Metazoa</taxon>
        <taxon>Ecdysozoa</taxon>
        <taxon>Arthropoda</taxon>
        <taxon>Hexapoda</taxon>
        <taxon>Insecta</taxon>
        <taxon>Pterygota</taxon>
        <taxon>Neoptera</taxon>
        <taxon>Endopterygota</taxon>
        <taxon>Lepidoptera</taxon>
        <taxon>Glossata</taxon>
        <taxon>Ditrysia</taxon>
        <taxon>Pyraloidea</taxon>
        <taxon>Crambidae</taxon>
        <taxon>Pyraustinae</taxon>
        <taxon>Loxostege</taxon>
    </lineage>
</organism>
<dbReference type="InterPro" id="IPR011604">
    <property type="entry name" value="PDDEXK-like_dom_sf"/>
</dbReference>
<keyword evidence="4" id="KW-1185">Reference proteome</keyword>